<evidence type="ECO:0000256" key="2">
    <source>
        <dbReference type="ARBA" id="ARBA00012438"/>
    </source>
</evidence>
<dbReference type="SUPFAM" id="SSF47384">
    <property type="entry name" value="Homodimeric domain of signal transducing histidine kinase"/>
    <property type="match status" value="1"/>
</dbReference>
<dbReference type="PRINTS" id="PR00344">
    <property type="entry name" value="BCTRLSENSOR"/>
</dbReference>
<organism evidence="7 8">
    <name type="scientific">Nibrella viscosa</name>
    <dbReference type="NCBI Taxonomy" id="1084524"/>
    <lineage>
        <taxon>Bacteria</taxon>
        <taxon>Pseudomonadati</taxon>
        <taxon>Bacteroidota</taxon>
        <taxon>Cytophagia</taxon>
        <taxon>Cytophagales</taxon>
        <taxon>Spirosomataceae</taxon>
        <taxon>Nibrella</taxon>
    </lineage>
</organism>
<dbReference type="InterPro" id="IPR052162">
    <property type="entry name" value="Sensor_kinase/Photoreceptor"/>
</dbReference>
<dbReference type="Gene3D" id="3.30.450.20">
    <property type="entry name" value="PAS domain"/>
    <property type="match status" value="2"/>
</dbReference>
<keyword evidence="5" id="KW-0418">Kinase</keyword>
<dbReference type="Gene3D" id="1.10.287.130">
    <property type="match status" value="1"/>
</dbReference>
<keyword evidence="8" id="KW-1185">Reference proteome</keyword>
<dbReference type="InterPro" id="IPR036890">
    <property type="entry name" value="HATPase_C_sf"/>
</dbReference>
<dbReference type="SUPFAM" id="SSF55785">
    <property type="entry name" value="PYP-like sensor domain (PAS domain)"/>
    <property type="match status" value="2"/>
</dbReference>
<evidence type="ECO:0000313" key="8">
    <source>
        <dbReference type="Proteomes" id="UP001500936"/>
    </source>
</evidence>
<name>A0ABP8JUK2_9BACT</name>
<dbReference type="SMART" id="SM00387">
    <property type="entry name" value="HATPase_c"/>
    <property type="match status" value="1"/>
</dbReference>
<dbReference type="Pfam" id="PF02518">
    <property type="entry name" value="HATPase_c"/>
    <property type="match status" value="1"/>
</dbReference>
<dbReference type="RefSeq" id="WP_345263332.1">
    <property type="nucleotide sequence ID" value="NZ_BAABHB010000001.1"/>
</dbReference>
<comment type="caution">
    <text evidence="7">The sequence shown here is derived from an EMBL/GenBank/DDBJ whole genome shotgun (WGS) entry which is preliminary data.</text>
</comment>
<dbReference type="CDD" id="cd00082">
    <property type="entry name" value="HisKA"/>
    <property type="match status" value="1"/>
</dbReference>
<feature type="domain" description="Histidine kinase" evidence="6">
    <location>
        <begin position="522"/>
        <end position="748"/>
    </location>
</feature>
<dbReference type="InterPro" id="IPR003594">
    <property type="entry name" value="HATPase_dom"/>
</dbReference>
<evidence type="ECO:0000259" key="6">
    <source>
        <dbReference type="PROSITE" id="PS50109"/>
    </source>
</evidence>
<dbReference type="PANTHER" id="PTHR43304">
    <property type="entry name" value="PHYTOCHROME-LIKE PROTEIN CPH1"/>
    <property type="match status" value="1"/>
</dbReference>
<dbReference type="SMART" id="SM00388">
    <property type="entry name" value="HisKA"/>
    <property type="match status" value="1"/>
</dbReference>
<evidence type="ECO:0000256" key="4">
    <source>
        <dbReference type="ARBA" id="ARBA00022679"/>
    </source>
</evidence>
<dbReference type="Gene3D" id="3.30.565.10">
    <property type="entry name" value="Histidine kinase-like ATPase, C-terminal domain"/>
    <property type="match status" value="1"/>
</dbReference>
<dbReference type="InterPro" id="IPR004358">
    <property type="entry name" value="Sig_transdc_His_kin-like_C"/>
</dbReference>
<keyword evidence="4" id="KW-0808">Transferase</keyword>
<accession>A0ABP8JUK2</accession>
<dbReference type="InterPro" id="IPR036097">
    <property type="entry name" value="HisK_dim/P_sf"/>
</dbReference>
<evidence type="ECO:0000256" key="5">
    <source>
        <dbReference type="ARBA" id="ARBA00022777"/>
    </source>
</evidence>
<proteinExistence type="predicted"/>
<dbReference type="InterPro" id="IPR003661">
    <property type="entry name" value="HisK_dim/P_dom"/>
</dbReference>
<evidence type="ECO:0000313" key="7">
    <source>
        <dbReference type="EMBL" id="GAA4395961.1"/>
    </source>
</evidence>
<evidence type="ECO:0000256" key="3">
    <source>
        <dbReference type="ARBA" id="ARBA00022553"/>
    </source>
</evidence>
<dbReference type="PANTHER" id="PTHR43304:SF1">
    <property type="entry name" value="PAC DOMAIN-CONTAINING PROTEIN"/>
    <property type="match status" value="1"/>
</dbReference>
<dbReference type="InterPro" id="IPR013656">
    <property type="entry name" value="PAS_4"/>
</dbReference>
<comment type="catalytic activity">
    <reaction evidence="1">
        <text>ATP + protein L-histidine = ADP + protein N-phospho-L-histidine.</text>
        <dbReference type="EC" id="2.7.13.3"/>
    </reaction>
</comment>
<dbReference type="InterPro" id="IPR005467">
    <property type="entry name" value="His_kinase_dom"/>
</dbReference>
<sequence>MVTQRSFSAIEQFFQCSSDAVLIGSLQNEYGPSGFQLEYLNPVAGTLLDISLDTDGPLSLMKTHQWPALSEFIDERLGKPAGEAGLFFWHTKEGLPKALMLDVTAFDPWLVVRLRETDAEIALQQAVGRHVLETNHLNLAIFEPVRDSTGQITDFWMLDLRDARYGAFKPNGVVEPGRLLSQWNPLTKQSGLFSRYVDVIETGRPIREERYYQHLGDSYHIAASRYQGNLLLTYERTTEKHNAQKQAEHQATLLNAILQSTQDYIMVYQALRDEQGTLVDFKGELFSETLFQNTPLTREQCLSATFKALHPRMAEAFDQYAALVETGVPFRHESEAQSDSGTSWYDVSACKLLDGFLVIFKDITPRRQIQQELESKAQQLQGVFESSPHGMILLEAMRDETGEVTDFRYLLANERASRINGVPLEHLIGNTLLTLFPSSKTSGSFPQNVHALTTGSIIRKQLRLSCERMDGWYEFVSSRINDNMLVVSFTDITETKQLEERQSKLLDELKRSNENLQQFAYIASHDLQEPLRKIQSFGDVLVNQYATALGEGGTDLIQRMQGAATRMSVLIRDLLTYSRLSTQHEPYQPIPLDSLVQDVLEDLEVAVNESQTQLTMSPLPVVSANKTQLRQLLQNLIANAIKFRKPDAPSRIQITHRQVTGPELPNPLSSGLLYSEITVADEGIGFDPIYTEKIFQMFQRLHGRSQYEGTGMGLAICRKVAENHGGTITATSEPGAGSAFRVYLPVST</sequence>
<dbReference type="EC" id="2.7.13.3" evidence="2"/>
<dbReference type="InterPro" id="IPR035965">
    <property type="entry name" value="PAS-like_dom_sf"/>
</dbReference>
<dbReference type="Proteomes" id="UP001500936">
    <property type="component" value="Unassembled WGS sequence"/>
</dbReference>
<reference evidence="8" key="1">
    <citation type="journal article" date="2019" name="Int. J. Syst. Evol. Microbiol.">
        <title>The Global Catalogue of Microorganisms (GCM) 10K type strain sequencing project: providing services to taxonomists for standard genome sequencing and annotation.</title>
        <authorList>
            <consortium name="The Broad Institute Genomics Platform"/>
            <consortium name="The Broad Institute Genome Sequencing Center for Infectious Disease"/>
            <person name="Wu L."/>
            <person name="Ma J."/>
        </authorList>
    </citation>
    <scope>NUCLEOTIDE SEQUENCE [LARGE SCALE GENOMIC DNA]</scope>
    <source>
        <strain evidence="8">JCM 17925</strain>
    </source>
</reference>
<dbReference type="Pfam" id="PF00512">
    <property type="entry name" value="HisKA"/>
    <property type="match status" value="1"/>
</dbReference>
<gene>
    <name evidence="7" type="ORF">GCM10023187_03510</name>
</gene>
<dbReference type="Pfam" id="PF08448">
    <property type="entry name" value="PAS_4"/>
    <property type="match status" value="1"/>
</dbReference>
<dbReference type="SUPFAM" id="SSF55874">
    <property type="entry name" value="ATPase domain of HSP90 chaperone/DNA topoisomerase II/histidine kinase"/>
    <property type="match status" value="1"/>
</dbReference>
<keyword evidence="3" id="KW-0597">Phosphoprotein</keyword>
<evidence type="ECO:0000256" key="1">
    <source>
        <dbReference type="ARBA" id="ARBA00000085"/>
    </source>
</evidence>
<dbReference type="EMBL" id="BAABHB010000001">
    <property type="protein sequence ID" value="GAA4395961.1"/>
    <property type="molecule type" value="Genomic_DNA"/>
</dbReference>
<dbReference type="PROSITE" id="PS50109">
    <property type="entry name" value="HIS_KIN"/>
    <property type="match status" value="1"/>
</dbReference>
<protein>
    <recommendedName>
        <fullName evidence="2">histidine kinase</fullName>
        <ecNumber evidence="2">2.7.13.3</ecNumber>
    </recommendedName>
</protein>